<evidence type="ECO:0000259" key="6">
    <source>
        <dbReference type="Pfam" id="PF13515"/>
    </source>
</evidence>
<feature type="transmembrane region" description="Helical" evidence="5">
    <location>
        <begin position="212"/>
        <end position="230"/>
    </location>
</feature>
<feature type="domain" description="Integral membrane bound transporter" evidence="6">
    <location>
        <begin position="222"/>
        <end position="349"/>
    </location>
</feature>
<dbReference type="Pfam" id="PF13515">
    <property type="entry name" value="FUSC_2"/>
    <property type="match status" value="1"/>
</dbReference>
<protein>
    <submittedName>
        <fullName evidence="7">FUSC family protein</fullName>
    </submittedName>
</protein>
<reference evidence="8" key="1">
    <citation type="journal article" date="2019" name="Int. J. Syst. Evol. Microbiol.">
        <title>The Global Catalogue of Microorganisms (GCM) 10K type strain sequencing project: providing services to taxonomists for standard genome sequencing and annotation.</title>
        <authorList>
            <consortium name="The Broad Institute Genomics Platform"/>
            <consortium name="The Broad Institute Genome Sequencing Center for Infectious Disease"/>
            <person name="Wu L."/>
            <person name="Ma J."/>
        </authorList>
    </citation>
    <scope>NUCLEOTIDE SEQUENCE [LARGE SCALE GENOMIC DNA]</scope>
    <source>
        <strain evidence="8">CGMCC 1.15461</strain>
    </source>
</reference>
<dbReference type="EMBL" id="BMJE01000007">
    <property type="protein sequence ID" value="GGB84853.1"/>
    <property type="molecule type" value="Genomic_DNA"/>
</dbReference>
<dbReference type="RefSeq" id="WP_188621758.1">
    <property type="nucleotide sequence ID" value="NZ_BMJE01000007.1"/>
</dbReference>
<keyword evidence="2 5" id="KW-0812">Transmembrane</keyword>
<evidence type="ECO:0000256" key="4">
    <source>
        <dbReference type="ARBA" id="ARBA00023136"/>
    </source>
</evidence>
<evidence type="ECO:0000256" key="1">
    <source>
        <dbReference type="ARBA" id="ARBA00004141"/>
    </source>
</evidence>
<feature type="transmembrane region" description="Helical" evidence="5">
    <location>
        <begin position="159"/>
        <end position="183"/>
    </location>
</feature>
<feature type="transmembrane region" description="Helical" evidence="5">
    <location>
        <begin position="105"/>
        <end position="124"/>
    </location>
</feature>
<keyword evidence="3 5" id="KW-1133">Transmembrane helix</keyword>
<gene>
    <name evidence="7" type="ORF">GCM10007424_26130</name>
</gene>
<feature type="transmembrane region" description="Helical" evidence="5">
    <location>
        <begin position="336"/>
        <end position="353"/>
    </location>
</feature>
<evidence type="ECO:0000256" key="2">
    <source>
        <dbReference type="ARBA" id="ARBA00022692"/>
    </source>
</evidence>
<comment type="subcellular location">
    <subcellularLocation>
        <location evidence="1">Membrane</location>
        <topology evidence="1">Multi-pass membrane protein</topology>
    </subcellularLocation>
</comment>
<proteinExistence type="predicted"/>
<feature type="transmembrane region" description="Helical" evidence="5">
    <location>
        <begin position="80"/>
        <end position="99"/>
    </location>
</feature>
<organism evidence="7 8">
    <name type="scientific">Flavobacterium suaedae</name>
    <dbReference type="NCBI Taxonomy" id="1767027"/>
    <lineage>
        <taxon>Bacteria</taxon>
        <taxon>Pseudomonadati</taxon>
        <taxon>Bacteroidota</taxon>
        <taxon>Flavobacteriia</taxon>
        <taxon>Flavobacteriales</taxon>
        <taxon>Flavobacteriaceae</taxon>
        <taxon>Flavobacterium</taxon>
    </lineage>
</organism>
<feature type="transmembrane region" description="Helical" evidence="5">
    <location>
        <begin position="305"/>
        <end position="324"/>
    </location>
</feature>
<evidence type="ECO:0000313" key="8">
    <source>
        <dbReference type="Proteomes" id="UP000615760"/>
    </source>
</evidence>
<feature type="transmembrane region" description="Helical" evidence="5">
    <location>
        <begin position="268"/>
        <end position="293"/>
    </location>
</feature>
<accession>A0ABQ1K2S7</accession>
<dbReference type="InterPro" id="IPR049453">
    <property type="entry name" value="Memb_transporter_dom"/>
</dbReference>
<evidence type="ECO:0000256" key="3">
    <source>
        <dbReference type="ARBA" id="ARBA00022989"/>
    </source>
</evidence>
<evidence type="ECO:0000256" key="5">
    <source>
        <dbReference type="SAM" id="Phobius"/>
    </source>
</evidence>
<evidence type="ECO:0000313" key="7">
    <source>
        <dbReference type="EMBL" id="GGB84853.1"/>
    </source>
</evidence>
<feature type="transmembrane region" description="Helical" evidence="5">
    <location>
        <begin position="236"/>
        <end position="256"/>
    </location>
</feature>
<dbReference type="Proteomes" id="UP000615760">
    <property type="component" value="Unassembled WGS sequence"/>
</dbReference>
<keyword evidence="4 5" id="KW-0472">Membrane</keyword>
<feature type="transmembrane region" description="Helical" evidence="5">
    <location>
        <begin position="38"/>
        <end position="68"/>
    </location>
</feature>
<name>A0ABQ1K2S7_9FLAO</name>
<keyword evidence="8" id="KW-1185">Reference proteome</keyword>
<sequence length="361" mass="39258">MAAASLKNKRKVVKAKQELKNIVSLNDKPWRWRVGIEAAFAMGIPLLTVYFLGNQTMGFIAGLGALTALHCPQLSRKERLVVLPLILLCITASAALGAYMAGAVWLKMLCVLLVTVLSSIFMLGYRLGPPGPLMMVLVAAVVGKIASTPIPDTEGIPTIMYPALVGFGSVVAYLVVVISTLLFKEKKQSDTADKPFSELFSGLKFDETSKGITVRTVAGVTLAVLLAWVFKEERIYWIVLPVIAILQVSYSVRLTVVKAIHRMGGSLLGVVLYGFILMVNPQGLGLIFTVLLLQFAIEVVVMRHYALALMFITPLALSIASIGHKGDMMATVNTRIIDTLIGVGISLLVFFVFERTKFKTK</sequence>
<comment type="caution">
    <text evidence="7">The sequence shown here is derived from an EMBL/GenBank/DDBJ whole genome shotgun (WGS) entry which is preliminary data.</text>
</comment>